<accession>A0ABT0YE40</accession>
<comment type="caution">
    <text evidence="1">The sequence shown here is derived from an EMBL/GenBank/DDBJ whole genome shotgun (WGS) entry which is preliminary data.</text>
</comment>
<evidence type="ECO:0000313" key="1">
    <source>
        <dbReference type="EMBL" id="MCM4084324.1"/>
    </source>
</evidence>
<dbReference type="EMBL" id="JAMQOL010000075">
    <property type="protein sequence ID" value="MCM4084324.1"/>
    <property type="molecule type" value="Genomic_DNA"/>
</dbReference>
<dbReference type="InterPro" id="IPR010281">
    <property type="entry name" value="DUF885"/>
</dbReference>
<dbReference type="Proteomes" id="UP001523216">
    <property type="component" value="Unassembled WGS sequence"/>
</dbReference>
<organism evidence="1 2">
    <name type="scientific">Paractinoplanes hotanensis</name>
    <dbReference type="NCBI Taxonomy" id="2906497"/>
    <lineage>
        <taxon>Bacteria</taxon>
        <taxon>Bacillati</taxon>
        <taxon>Actinomycetota</taxon>
        <taxon>Actinomycetes</taxon>
        <taxon>Micromonosporales</taxon>
        <taxon>Micromonosporaceae</taxon>
        <taxon>Paractinoplanes</taxon>
    </lineage>
</organism>
<sequence length="552" mass="60035">MSADELAEVYVDEWAALNPVAATVAGVAGHDDRIDDLSPDGFAARADLSRRTVAALEAIVPFDRNDQVARDAMLERLRLDVDRYDTGVTTSQISAVTGELHQLRTAFDLLQAGGEQAAAAIAVRLGAVPAALRQYQRTLLGAARPGQSSARSQVLRVAAQCERWAGPHGLPRWAEQIEAEGALRAELSRGAEGAAAALAGLADFLRSELAPRSAASETIGPERYALASRYYLGAEIDLHEAYEWGFAELRGLETTLRSTAAEIAGPGVGVGEAVAELNSDPGRRVSGTESFRDWMQDLVAKVVDQLDHAHFDIPRELDTLEVMVATGRDGAMCHTPPSEDRTRPGRLWWSVPSGTESFSTWQQASALHHYGVPGHSLRSAAPHLFPGRLNRWQRMLGTVPGHAEGWALYAERLMAELGYLADPGDRMGLLVSQWLRTTGLILDIGLHLKLEIPRDNAFGFHPGERWKPVLVREFLTHHGRIDPGLPAVALESLLGRPGQAPSFKIGERVWLAGREEAKRRNGSAFNLKTFHRDALKAGPLGLDPLRRALAQL</sequence>
<dbReference type="PANTHER" id="PTHR33361">
    <property type="entry name" value="GLR0591 PROTEIN"/>
    <property type="match status" value="1"/>
</dbReference>
<dbReference type="Pfam" id="PF05960">
    <property type="entry name" value="DUF885"/>
    <property type="match status" value="1"/>
</dbReference>
<evidence type="ECO:0000313" key="2">
    <source>
        <dbReference type="Proteomes" id="UP001523216"/>
    </source>
</evidence>
<keyword evidence="2" id="KW-1185">Reference proteome</keyword>
<name>A0ABT0YE40_9ACTN</name>
<reference evidence="1 2" key="1">
    <citation type="submission" date="2022-06" db="EMBL/GenBank/DDBJ databases">
        <title>Actinoplanes abujensis sp. nov., isolated from Nigerian arid soil.</title>
        <authorList>
            <person name="Ding P."/>
        </authorList>
    </citation>
    <scope>NUCLEOTIDE SEQUENCE [LARGE SCALE GENOMIC DNA]</scope>
    <source>
        <strain evidence="2">TRM88002</strain>
    </source>
</reference>
<dbReference type="PANTHER" id="PTHR33361:SF2">
    <property type="entry name" value="DUF885 DOMAIN-CONTAINING PROTEIN"/>
    <property type="match status" value="1"/>
</dbReference>
<dbReference type="RefSeq" id="WP_251804076.1">
    <property type="nucleotide sequence ID" value="NZ_JAMQOL010000075.1"/>
</dbReference>
<gene>
    <name evidence="1" type="ORF">LXN57_43005</name>
</gene>
<protein>
    <submittedName>
        <fullName evidence="1">DUF885 domain-containing protein</fullName>
    </submittedName>
</protein>
<proteinExistence type="predicted"/>